<proteinExistence type="predicted"/>
<reference evidence="1 2" key="1">
    <citation type="submission" date="2016-03" db="EMBL/GenBank/DDBJ databases">
        <authorList>
            <person name="Ploux O."/>
        </authorList>
    </citation>
    <scope>NUCLEOTIDE SEQUENCE [LARGE SCALE GENOMIC DNA]</scope>
    <source>
        <strain evidence="1 2">UAMH 11012</strain>
    </source>
</reference>
<gene>
    <name evidence="1" type="ORF">PAC_08519</name>
</gene>
<evidence type="ECO:0000313" key="2">
    <source>
        <dbReference type="Proteomes" id="UP000184330"/>
    </source>
</evidence>
<keyword evidence="2" id="KW-1185">Reference proteome</keyword>
<dbReference type="AlphaFoldDB" id="A0A1L7X0S5"/>
<sequence>MKIPTHKLDRIIVAPLQSNFIQGAAPPDFPTQRGAFITSRLLVMCYLVVERYSVCRCLYYQHSVDYCSAHGTKNHPVQERTVLVGYSCENHTHAEQQAATLWSSGYAGYSDSGYGTRDHGSRREAHQDSSYQGVKITSATALRTLEIAQLVEDDDKSTEIFDGSVLETVTTQTTVENDSRQETKPHDIANYASNLDDLRSRLRRPCQYITSLQELEKKVWKTSTISMYTSLDPNSPSSDLYKKSYGGVEDYIPYPLVPSELQDVIPNRLSDDPFPEDPTNTSDEEITALCQATTDLVAASHLNAIRMCRNVLLRTFLNLKLLQQAGFCAGSFSIIVLDKTRYNVALLLPIENTDLIAFLFELEYILRDSASLVLNTAASETSLDLDRQFVLLSTPMIQQYCRTLLRIDQEDLPLSSFGVVNVLRTLVLMLDLAVASYAGAHCSDTLSEFLSPADDVITLLQPFEDCSDALKRYYSVELRRCKFQCLDSFHGGRGAWVFSSPGCQPSQPLYFSATIDGFSDIWGPLWKLKDQSNPEKYTAYVVGSGSIVRWSYDVTKSPELRDEIFCHWVCNQDLENDEPYISHRKASFPNVAFDGTERLLIGASWYMNPRCSNPISAVRTQLQEAGRLCMVGTSKPYHYNDSNQYQLQLGYSGVNASATRQYKRIPGQSLKEILIELWAMEPEIRDPRLLEDLHGVEISMCTYNAQRVSLSQILRLQCMHHLLRDFTWRDPDYRTEHFLTLEDILRPKRLLDAQFKERFDYAVMLGLKMLSKTGVDREDNLRVFLSSAYTPKPELATMVPKEHSWIGFLRDTMTECAMVAFGDACLGFDCDSGITCGYSKPGCSALRSAIIPHSSTVAPLRQEKPGESSENIQPKNQSWNVSSIEIGKDFSLGERGRLRLKSNLNGRALLVGWSSQSMKMIFKGKLSRELVHREYTEINHNVEEEVAPPVPIFVISDKTREGTEFKPTMLSRMHRR</sequence>
<organism evidence="1 2">
    <name type="scientific">Phialocephala subalpina</name>
    <dbReference type="NCBI Taxonomy" id="576137"/>
    <lineage>
        <taxon>Eukaryota</taxon>
        <taxon>Fungi</taxon>
        <taxon>Dikarya</taxon>
        <taxon>Ascomycota</taxon>
        <taxon>Pezizomycotina</taxon>
        <taxon>Leotiomycetes</taxon>
        <taxon>Helotiales</taxon>
        <taxon>Mollisiaceae</taxon>
        <taxon>Phialocephala</taxon>
        <taxon>Phialocephala fortinii species complex</taxon>
    </lineage>
</organism>
<dbReference type="Proteomes" id="UP000184330">
    <property type="component" value="Unassembled WGS sequence"/>
</dbReference>
<accession>A0A1L7X0S5</accession>
<name>A0A1L7X0S5_9HELO</name>
<protein>
    <submittedName>
        <fullName evidence="1">Uncharacterized protein</fullName>
    </submittedName>
</protein>
<dbReference type="STRING" id="576137.A0A1L7X0S5"/>
<dbReference type="EMBL" id="FJOG01000012">
    <property type="protein sequence ID" value="CZR58627.1"/>
    <property type="molecule type" value="Genomic_DNA"/>
</dbReference>
<evidence type="ECO:0000313" key="1">
    <source>
        <dbReference type="EMBL" id="CZR58627.1"/>
    </source>
</evidence>
<dbReference type="OrthoDB" id="428577at2759"/>